<sequence>MTISGNKITESIINKLQEIPLDKQKQILEYVEALTEEKEPSSSPKKRVFGLHQGKIWMSDDFNQPLPDNFWNFDS</sequence>
<dbReference type="InterPro" id="IPR018739">
    <property type="entry name" value="DUF2281"/>
</dbReference>
<evidence type="ECO:0000313" key="3">
    <source>
        <dbReference type="Proteomes" id="UP000034103"/>
    </source>
</evidence>
<reference evidence="2 3" key="1">
    <citation type="journal article" date="2015" name="Genome Announc.">
        <title>Complete Genome Sequence of Microcystis aeruginosa NIES-2549, a Bloom-Forming Cyanobacterium from Lake Kasumigaura, Japan.</title>
        <authorList>
            <person name="Yamaguchi H."/>
            <person name="Suzuki S."/>
            <person name="Tanabe Y."/>
            <person name="Osana Y."/>
            <person name="Shimura Y."/>
            <person name="Ishida K."/>
            <person name="Kawachi M."/>
        </authorList>
    </citation>
    <scope>NUCLEOTIDE SEQUENCE [LARGE SCALE GENOMIC DNA]</scope>
    <source>
        <strain evidence="2 3">NIES-2549</strain>
    </source>
</reference>
<gene>
    <name evidence="2" type="ORF">MYAER_2237</name>
</gene>
<dbReference type="RefSeq" id="WP_046662111.1">
    <property type="nucleotide sequence ID" value="NZ_CP011304.1"/>
</dbReference>
<dbReference type="Pfam" id="PF10047">
    <property type="entry name" value="DUF2281"/>
    <property type="match status" value="1"/>
</dbReference>
<protein>
    <recommendedName>
        <fullName evidence="1">DUF2281 domain-containing protein</fullName>
    </recommendedName>
</protein>
<proteinExistence type="predicted"/>
<dbReference type="EMBL" id="CP011304">
    <property type="protein sequence ID" value="AKE64585.1"/>
    <property type="molecule type" value="Genomic_DNA"/>
</dbReference>
<dbReference type="HOGENOM" id="CLU_163140_9_0_3"/>
<accession>A0A0F6RLC6</accession>
<evidence type="ECO:0000313" key="2">
    <source>
        <dbReference type="EMBL" id="AKE64585.1"/>
    </source>
</evidence>
<feature type="domain" description="DUF2281" evidence="1">
    <location>
        <begin position="12"/>
        <end position="67"/>
    </location>
</feature>
<name>A0A0F6RLC6_MICAE</name>
<evidence type="ECO:0000259" key="1">
    <source>
        <dbReference type="Pfam" id="PF10047"/>
    </source>
</evidence>
<dbReference type="Proteomes" id="UP000034103">
    <property type="component" value="Chromosome"/>
</dbReference>
<organism evidence="2 3">
    <name type="scientific">Microcystis aeruginosa NIES-2549</name>
    <dbReference type="NCBI Taxonomy" id="1641812"/>
    <lineage>
        <taxon>Bacteria</taxon>
        <taxon>Bacillati</taxon>
        <taxon>Cyanobacteriota</taxon>
        <taxon>Cyanophyceae</taxon>
        <taxon>Oscillatoriophycideae</taxon>
        <taxon>Chroococcales</taxon>
        <taxon>Microcystaceae</taxon>
        <taxon>Microcystis</taxon>
    </lineage>
</organism>
<dbReference type="PATRIC" id="fig|1641812.3.peg.2315"/>
<dbReference type="AlphaFoldDB" id="A0A0F6RLC6"/>